<proteinExistence type="inferred from homology"/>
<comment type="caution">
    <text evidence="8">The sequence shown here is derived from an EMBL/GenBank/DDBJ whole genome shotgun (WGS) entry which is preliminary data.</text>
</comment>
<dbReference type="OrthoDB" id="5393513at2"/>
<accession>A0A2U2CJ56</accession>
<keyword evidence="6 7" id="KW-0472">Membrane</keyword>
<feature type="transmembrane region" description="Helical" evidence="7">
    <location>
        <begin position="192"/>
        <end position="212"/>
    </location>
</feature>
<sequence length="337" mass="32978">MSAALPHIPRKSLLPLAPGLALVAGVTALAFALRLLPGLHALSPVIVAILLGMALANLRAPSDAAQPGIAFAGKGLMRGAVALLGAQITLGDLGAFGIGGGVAILTAVALTLPASHAIGRRLGVAPDLSLLIATGSAVCGASAIAGANGVIRARVEVVSYAVATITLWGTLGLFAIPLAAGLLGLTPVQAGLWAGLSLHEVAQAVGAGFAGGETSGQAALAMKLGRVLMLAGVIAVLARSHGAVAKGPAGEKGPGVPGFLWVFIALVLLNSAGLLPLPLRETTALITPVLLSAALAGLGLTTRFDRLRSLGLAPLAQGGAAFGLIAALGLAAALWIG</sequence>
<dbReference type="Pfam" id="PF03601">
    <property type="entry name" value="Cons_hypoth698"/>
    <property type="match status" value="1"/>
</dbReference>
<dbReference type="RefSeq" id="WP_109531686.1">
    <property type="nucleotide sequence ID" value="NZ_QEYD01000001.1"/>
</dbReference>
<evidence type="ECO:0000313" key="8">
    <source>
        <dbReference type="EMBL" id="PWE31886.1"/>
    </source>
</evidence>
<evidence type="ECO:0000256" key="7">
    <source>
        <dbReference type="SAM" id="Phobius"/>
    </source>
</evidence>
<name>A0A2U2CJ56_9RHOB</name>
<keyword evidence="4 7" id="KW-0812">Transmembrane</keyword>
<evidence type="ECO:0000256" key="6">
    <source>
        <dbReference type="ARBA" id="ARBA00023136"/>
    </source>
</evidence>
<dbReference type="Proteomes" id="UP000244940">
    <property type="component" value="Unassembled WGS sequence"/>
</dbReference>
<feature type="transmembrane region" description="Helical" evidence="7">
    <location>
        <begin position="39"/>
        <end position="58"/>
    </location>
</feature>
<dbReference type="GO" id="GO:0005886">
    <property type="term" value="C:plasma membrane"/>
    <property type="evidence" value="ECO:0007669"/>
    <property type="project" value="UniProtKB-SubCell"/>
</dbReference>
<keyword evidence="3" id="KW-1003">Cell membrane</keyword>
<gene>
    <name evidence="8" type="ORF">C4N9_02480</name>
</gene>
<dbReference type="GeneID" id="94363748"/>
<feature type="transmembrane region" description="Helical" evidence="7">
    <location>
        <begin position="259"/>
        <end position="277"/>
    </location>
</feature>
<feature type="transmembrane region" description="Helical" evidence="7">
    <location>
        <begin position="312"/>
        <end position="336"/>
    </location>
</feature>
<evidence type="ECO:0000256" key="4">
    <source>
        <dbReference type="ARBA" id="ARBA00022692"/>
    </source>
</evidence>
<comment type="subcellular location">
    <subcellularLocation>
        <location evidence="1">Cell membrane</location>
        <topology evidence="1">Multi-pass membrane protein</topology>
    </subcellularLocation>
</comment>
<feature type="transmembrane region" description="Helical" evidence="7">
    <location>
        <begin position="12"/>
        <end position="33"/>
    </location>
</feature>
<feature type="transmembrane region" description="Helical" evidence="7">
    <location>
        <begin position="157"/>
        <end position="185"/>
    </location>
</feature>
<evidence type="ECO:0000256" key="3">
    <source>
        <dbReference type="ARBA" id="ARBA00022475"/>
    </source>
</evidence>
<organism evidence="8 9">
    <name type="scientific">Pararhodobacter marinus</name>
    <dbReference type="NCBI Taxonomy" id="2184063"/>
    <lineage>
        <taxon>Bacteria</taxon>
        <taxon>Pseudomonadati</taxon>
        <taxon>Pseudomonadota</taxon>
        <taxon>Alphaproteobacteria</taxon>
        <taxon>Rhodobacterales</taxon>
        <taxon>Paracoccaceae</taxon>
        <taxon>Pararhodobacter</taxon>
    </lineage>
</organism>
<keyword evidence="5 7" id="KW-1133">Transmembrane helix</keyword>
<feature type="transmembrane region" description="Helical" evidence="7">
    <location>
        <begin position="283"/>
        <end position="300"/>
    </location>
</feature>
<dbReference type="InterPro" id="IPR018383">
    <property type="entry name" value="UPF0324_pro"/>
</dbReference>
<feature type="transmembrane region" description="Helical" evidence="7">
    <location>
        <begin position="218"/>
        <end position="238"/>
    </location>
</feature>
<keyword evidence="9" id="KW-1185">Reference proteome</keyword>
<protein>
    <submittedName>
        <fullName evidence="8">YeiH family putative sulfate export transporter</fullName>
    </submittedName>
</protein>
<dbReference type="EMBL" id="QEYD01000001">
    <property type="protein sequence ID" value="PWE31886.1"/>
    <property type="molecule type" value="Genomic_DNA"/>
</dbReference>
<feature type="transmembrane region" description="Helical" evidence="7">
    <location>
        <begin position="130"/>
        <end position="151"/>
    </location>
</feature>
<evidence type="ECO:0000256" key="1">
    <source>
        <dbReference type="ARBA" id="ARBA00004651"/>
    </source>
</evidence>
<evidence type="ECO:0000313" key="9">
    <source>
        <dbReference type="Proteomes" id="UP000244940"/>
    </source>
</evidence>
<dbReference type="PANTHER" id="PTHR30106:SF2">
    <property type="entry name" value="UPF0324 INNER MEMBRANE PROTEIN YEIH"/>
    <property type="match status" value="1"/>
</dbReference>
<evidence type="ECO:0000256" key="5">
    <source>
        <dbReference type="ARBA" id="ARBA00022989"/>
    </source>
</evidence>
<feature type="transmembrane region" description="Helical" evidence="7">
    <location>
        <begin position="96"/>
        <end position="118"/>
    </location>
</feature>
<comment type="similarity">
    <text evidence="2">Belongs to the UPF0324 family.</text>
</comment>
<dbReference type="AlphaFoldDB" id="A0A2U2CJ56"/>
<evidence type="ECO:0000256" key="2">
    <source>
        <dbReference type="ARBA" id="ARBA00007977"/>
    </source>
</evidence>
<reference evidence="8 9" key="1">
    <citation type="submission" date="2018-05" db="EMBL/GenBank/DDBJ databases">
        <title>Pararhodobacter marina sp. nov., isolated from deep-sea water of the Indian Ocean.</title>
        <authorList>
            <person name="Lai Q.Sr."/>
            <person name="Liu X."/>
            <person name="Shao Z."/>
        </authorList>
    </citation>
    <scope>NUCLEOTIDE SEQUENCE [LARGE SCALE GENOMIC DNA]</scope>
    <source>
        <strain evidence="8 9">CIC4N-9</strain>
    </source>
</reference>
<dbReference type="PANTHER" id="PTHR30106">
    <property type="entry name" value="INNER MEMBRANE PROTEIN YEIH-RELATED"/>
    <property type="match status" value="1"/>
</dbReference>